<name>A0A9D2PU24_9FIRM</name>
<evidence type="ECO:0000313" key="3">
    <source>
        <dbReference type="Proteomes" id="UP000823863"/>
    </source>
</evidence>
<dbReference type="GO" id="GO:0071972">
    <property type="term" value="F:peptidoglycan L,D-transpeptidase activity"/>
    <property type="evidence" value="ECO:0007669"/>
    <property type="project" value="TreeGrafter"/>
</dbReference>
<dbReference type="EMBL" id="DWWB01000061">
    <property type="protein sequence ID" value="HJC67252.1"/>
    <property type="molecule type" value="Genomic_DNA"/>
</dbReference>
<dbReference type="GO" id="GO:0008658">
    <property type="term" value="F:penicillin binding"/>
    <property type="evidence" value="ECO:0007669"/>
    <property type="project" value="InterPro"/>
</dbReference>
<evidence type="ECO:0000259" key="1">
    <source>
        <dbReference type="Pfam" id="PF00905"/>
    </source>
</evidence>
<dbReference type="InterPro" id="IPR050515">
    <property type="entry name" value="Beta-lactam/transpept"/>
</dbReference>
<accession>A0A9D2PU24</accession>
<sequence>MDRIHEELPTAQRQLYESLQERIQGNEGILRNSFSVPYGQLSQELQDIQDLMRALLEEEGYLEGALPQETSQWWAEGSASLEEFLQRGIEEQWLSPMESQERYTSGGQAVEQLEQWILECLPEDEDYQFLLWRQMLAEGRISGEQVCMALLEQGKVADENGAYEQLSSGSLSAYAFLREKIRNLELTPAQLALDPSTASCVVVEPDTGQVLACVTYPGYDNNRLANQVDGDYYNQLLEDRSLPLYNNALQQETAPGSTFKPITAAAALTEGLIGPDTVIETHGIFEEITPSPRCWIYPGGTHGAINVAEAIRDSCNYFFYTLGYDMSLEGETYVPAKGIETLRHYVELFGLNERSGLEIGESEPQMADEFPVTAAIGQSNHNYTTAQLARYTAVLANGGNLYDLTLVDHLEDPDTGESQRREPLLRRSLEEISGSTWQVIDQGMTMMAESNDVLSQLGISVAGKTGTAQQNQNRPNHALFVGYGPAEEPQIAVATRIACGYSSANALEVTADIFRYYFGLSPREELVTGQADIPEGRGNVRAD</sequence>
<reference evidence="2" key="1">
    <citation type="journal article" date="2021" name="PeerJ">
        <title>Extensive microbial diversity within the chicken gut microbiome revealed by metagenomics and culture.</title>
        <authorList>
            <person name="Gilroy R."/>
            <person name="Ravi A."/>
            <person name="Getino M."/>
            <person name="Pursley I."/>
            <person name="Horton D.L."/>
            <person name="Alikhan N.F."/>
            <person name="Baker D."/>
            <person name="Gharbi K."/>
            <person name="Hall N."/>
            <person name="Watson M."/>
            <person name="Adriaenssens E.M."/>
            <person name="Foster-Nyarko E."/>
            <person name="Jarju S."/>
            <person name="Secka A."/>
            <person name="Antonio M."/>
            <person name="Oren A."/>
            <person name="Chaudhuri R.R."/>
            <person name="La Ragione R."/>
            <person name="Hildebrand F."/>
            <person name="Pallen M.J."/>
        </authorList>
    </citation>
    <scope>NUCLEOTIDE SEQUENCE</scope>
    <source>
        <strain evidence="2">CHK198-12963</strain>
    </source>
</reference>
<reference evidence="2" key="2">
    <citation type="submission" date="2021-04" db="EMBL/GenBank/DDBJ databases">
        <authorList>
            <person name="Gilroy R."/>
        </authorList>
    </citation>
    <scope>NUCLEOTIDE SEQUENCE</scope>
    <source>
        <strain evidence="2">CHK198-12963</strain>
    </source>
</reference>
<dbReference type="InterPro" id="IPR012338">
    <property type="entry name" value="Beta-lactam/transpept-like"/>
</dbReference>
<protein>
    <recommendedName>
        <fullName evidence="1">Penicillin-binding protein transpeptidase domain-containing protein</fullName>
    </recommendedName>
</protein>
<organism evidence="2 3">
    <name type="scientific">Candidatus Enterocloster excrementigallinarum</name>
    <dbReference type="NCBI Taxonomy" id="2838558"/>
    <lineage>
        <taxon>Bacteria</taxon>
        <taxon>Bacillati</taxon>
        <taxon>Bacillota</taxon>
        <taxon>Clostridia</taxon>
        <taxon>Lachnospirales</taxon>
        <taxon>Lachnospiraceae</taxon>
        <taxon>Enterocloster</taxon>
    </lineage>
</organism>
<dbReference type="GO" id="GO:0005886">
    <property type="term" value="C:plasma membrane"/>
    <property type="evidence" value="ECO:0007669"/>
    <property type="project" value="TreeGrafter"/>
</dbReference>
<dbReference type="Proteomes" id="UP000823863">
    <property type="component" value="Unassembled WGS sequence"/>
</dbReference>
<dbReference type="GO" id="GO:0071555">
    <property type="term" value="P:cell wall organization"/>
    <property type="evidence" value="ECO:0007669"/>
    <property type="project" value="TreeGrafter"/>
</dbReference>
<dbReference type="PANTHER" id="PTHR30627:SF2">
    <property type="entry name" value="PEPTIDOGLYCAN D,D-TRANSPEPTIDASE MRDA"/>
    <property type="match status" value="1"/>
</dbReference>
<dbReference type="AlphaFoldDB" id="A0A9D2PU24"/>
<gene>
    <name evidence="2" type="ORF">H9931_11150</name>
</gene>
<dbReference type="PANTHER" id="PTHR30627">
    <property type="entry name" value="PEPTIDOGLYCAN D,D-TRANSPEPTIDASE"/>
    <property type="match status" value="1"/>
</dbReference>
<dbReference type="InterPro" id="IPR001460">
    <property type="entry name" value="PCN-bd_Tpept"/>
</dbReference>
<comment type="caution">
    <text evidence="2">The sequence shown here is derived from an EMBL/GenBank/DDBJ whole genome shotgun (WGS) entry which is preliminary data.</text>
</comment>
<dbReference type="Pfam" id="PF00905">
    <property type="entry name" value="Transpeptidase"/>
    <property type="match status" value="1"/>
</dbReference>
<feature type="domain" description="Penicillin-binding protein transpeptidase" evidence="1">
    <location>
        <begin position="199"/>
        <end position="515"/>
    </location>
</feature>
<evidence type="ECO:0000313" key="2">
    <source>
        <dbReference type="EMBL" id="HJC67252.1"/>
    </source>
</evidence>
<dbReference type="Gene3D" id="3.40.710.10">
    <property type="entry name" value="DD-peptidase/beta-lactamase superfamily"/>
    <property type="match status" value="1"/>
</dbReference>
<proteinExistence type="predicted"/>
<dbReference type="SUPFAM" id="SSF56601">
    <property type="entry name" value="beta-lactamase/transpeptidase-like"/>
    <property type="match status" value="1"/>
</dbReference>